<dbReference type="Proteomes" id="UP000291088">
    <property type="component" value="Unassembled WGS sequence"/>
</dbReference>
<evidence type="ECO:0000313" key="1">
    <source>
        <dbReference type="EMBL" id="RYB97859.1"/>
    </source>
</evidence>
<name>A0A4Q2SA98_9HYPH</name>
<dbReference type="OrthoDB" id="8629576at2"/>
<reference evidence="1 2" key="1">
    <citation type="submission" date="2019-01" db="EMBL/GenBank/DDBJ databases">
        <authorList>
            <person name="Deng T."/>
        </authorList>
    </citation>
    <scope>NUCLEOTIDE SEQUENCE [LARGE SCALE GENOMIC DNA]</scope>
    <source>
        <strain evidence="1 2">F8825</strain>
    </source>
</reference>
<dbReference type="AlphaFoldDB" id="A0A4Q2SA98"/>
<dbReference type="RefSeq" id="WP_129334198.1">
    <property type="nucleotide sequence ID" value="NZ_SDVB01000380.1"/>
</dbReference>
<sequence>MVSQSQLTSSDIRRICGDLPDWKITEILACGGDVAALEEATAWSMGDDETTPERHLPPESAAAKILDVLLAEEEQDEWEAGRGPE</sequence>
<accession>A0A4Q2SA98</accession>
<comment type="caution">
    <text evidence="1">The sequence shown here is derived from an EMBL/GenBank/DDBJ whole genome shotgun (WGS) entry which is preliminary data.</text>
</comment>
<dbReference type="EMBL" id="SDVB01000380">
    <property type="protein sequence ID" value="RYB97859.1"/>
    <property type="molecule type" value="Genomic_DNA"/>
</dbReference>
<proteinExistence type="predicted"/>
<keyword evidence="2" id="KW-1185">Reference proteome</keyword>
<gene>
    <name evidence="1" type="ORF">EUU22_22440</name>
</gene>
<protein>
    <submittedName>
        <fullName evidence="1">Uncharacterized protein</fullName>
    </submittedName>
</protein>
<evidence type="ECO:0000313" key="2">
    <source>
        <dbReference type="Proteomes" id="UP000291088"/>
    </source>
</evidence>
<organism evidence="1 2">
    <name type="scientific">Ciceribacter ferrooxidans</name>
    <dbReference type="NCBI Taxonomy" id="2509717"/>
    <lineage>
        <taxon>Bacteria</taxon>
        <taxon>Pseudomonadati</taxon>
        <taxon>Pseudomonadota</taxon>
        <taxon>Alphaproteobacteria</taxon>
        <taxon>Hyphomicrobiales</taxon>
        <taxon>Rhizobiaceae</taxon>
        <taxon>Ciceribacter</taxon>
    </lineage>
</organism>